<feature type="compositionally biased region" description="Low complexity" evidence="4">
    <location>
        <begin position="344"/>
        <end position="360"/>
    </location>
</feature>
<dbReference type="SMART" id="SM00315">
    <property type="entry name" value="RGS"/>
    <property type="match status" value="1"/>
</dbReference>
<evidence type="ECO:0000259" key="5">
    <source>
        <dbReference type="PROSITE" id="PS50112"/>
    </source>
</evidence>
<dbReference type="EMBL" id="JARVKM010000005">
    <property type="protein sequence ID" value="KAK9780860.1"/>
    <property type="molecule type" value="Genomic_DNA"/>
</dbReference>
<feature type="region of interest" description="Disordered" evidence="4">
    <location>
        <begin position="74"/>
        <end position="121"/>
    </location>
</feature>
<keyword evidence="2" id="KW-0288">FMN</keyword>
<keyword evidence="9" id="KW-1185">Reference proteome</keyword>
<feature type="region of interest" description="Disordered" evidence="4">
    <location>
        <begin position="425"/>
        <end position="458"/>
    </location>
</feature>
<evidence type="ECO:0000313" key="8">
    <source>
        <dbReference type="EMBL" id="KAK9780860.1"/>
    </source>
</evidence>
<dbReference type="PANTHER" id="PTHR47429:SF2">
    <property type="entry name" value="PROTEIN TWIN LOV 1"/>
    <property type="match status" value="1"/>
</dbReference>
<keyword evidence="3" id="KW-0157">Chromophore</keyword>
<feature type="region of interest" description="Disordered" evidence="4">
    <location>
        <begin position="1"/>
        <end position="39"/>
    </location>
</feature>
<feature type="region of interest" description="Disordered" evidence="4">
    <location>
        <begin position="756"/>
        <end position="775"/>
    </location>
</feature>
<dbReference type="InterPro" id="IPR036305">
    <property type="entry name" value="RGS_sf"/>
</dbReference>
<dbReference type="Proteomes" id="UP001465668">
    <property type="component" value="Unassembled WGS sequence"/>
</dbReference>
<evidence type="ECO:0000259" key="7">
    <source>
        <dbReference type="PROSITE" id="PS50132"/>
    </source>
</evidence>
<name>A0ABR2Y450_9PEZI</name>
<feature type="compositionally biased region" description="Basic and acidic residues" evidence="4">
    <location>
        <begin position="166"/>
        <end position="178"/>
    </location>
</feature>
<dbReference type="InterPro" id="IPR000014">
    <property type="entry name" value="PAS"/>
</dbReference>
<dbReference type="InterPro" id="IPR016137">
    <property type="entry name" value="RGS"/>
</dbReference>
<accession>A0ABR2Y450</accession>
<proteinExistence type="predicted"/>
<evidence type="ECO:0000256" key="1">
    <source>
        <dbReference type="ARBA" id="ARBA00022630"/>
    </source>
</evidence>
<feature type="region of interest" description="Disordered" evidence="4">
    <location>
        <begin position="727"/>
        <end position="751"/>
    </location>
</feature>
<evidence type="ECO:0008006" key="10">
    <source>
        <dbReference type="Google" id="ProtNLM"/>
    </source>
</evidence>
<dbReference type="InterPro" id="IPR035965">
    <property type="entry name" value="PAS-like_dom_sf"/>
</dbReference>
<feature type="region of interest" description="Disordered" evidence="4">
    <location>
        <begin position="310"/>
        <end position="403"/>
    </location>
</feature>
<dbReference type="PROSITE" id="PS50112">
    <property type="entry name" value="PAS"/>
    <property type="match status" value="1"/>
</dbReference>
<evidence type="ECO:0000256" key="4">
    <source>
        <dbReference type="SAM" id="MobiDB-lite"/>
    </source>
</evidence>
<sequence>MESKLNDTYATNSQSSSRRPNTHAHRTQSGIDVDEILRPHRPGRYNSAIEAAGALIGHSQGSRNFSDDTRASYHQIPEKPKMGSLTRLSSRDGPPNPFFAGQGVSSRRESSRALQHPRTLPFEIPPIETDTLYGISSNVKENQATDTAHSGSPDPDKEVFWPLPDQYERRPAPENLPLKREYRDEIEAARKIVTDSKSIDKGFTRGWKSPQEDPGAAERTLSEGDLEEDYDSGGRAPFPNRDFPSTQKGPTDEARSIRITRVRSPEEGGSATPPPITRARRYIIDDSEADTSPESFFPGAVTALRAYGSSHVDEAASSAGSTERPPTAIRVRGHSSPRTDSPYGPGQSTRPGSSSSPRSPLMEEESLKEIRTPALNRIERYESAERSQSKGNTPNFSLQRSANYKVDTGQSRMYHDIYARKNDSGVVIDRSRSSKEKQTGSAQGSSEPSHYSSRISEGSNQPVDFFSQGIFQVVLHNPATSHQLLKYCESQVCSENVEFLTKVQQYRTMVNTLAGALASIHKTFISNESSSQVNVPGDILEEVHGDMKALVVDTMPSMESLFNNMQDRIEQLIFDDIYPRFVRYQMAMETAKSLTNDRHQYQGLGDCFCFSNPRQADTPIAYASDGFVQVTGYSRTEIIPRNCRFLQGPQTDRTAIRRVKEAIKEERETVELLLNYKKTGAPFWNLLYIAPLRDETGKVVFFMGGQINCSTTIHSNTDVMRVLSASHVEPTEEPKRQERDKTTAQQKPGRKSFLSVFNRGDKQNPPPPVPNAQTGLEQQVLDRMGGRDMKTQIKEFYSAYSKYLVVRADTFVIKFYSSGVAETLVSVGLGGGVGGGQPIAGQDVFRFFKSHQLGTNQPDVKTPVKKAIKSGFPISIGVRMQTRRSVVFRGDENFMTHWTPLKNEHGTVHWVVITLASMMGPDIDM</sequence>
<dbReference type="PROSITE" id="PS50113">
    <property type="entry name" value="PAC"/>
    <property type="match status" value="1"/>
</dbReference>
<comment type="caution">
    <text evidence="8">The sequence shown here is derived from an EMBL/GenBank/DDBJ whole genome shotgun (WGS) entry which is preliminary data.</text>
</comment>
<feature type="compositionally biased region" description="Polar residues" evidence="4">
    <location>
        <begin position="389"/>
        <end position="402"/>
    </location>
</feature>
<keyword evidence="1" id="KW-0285">Flavoprotein</keyword>
<evidence type="ECO:0000256" key="3">
    <source>
        <dbReference type="ARBA" id="ARBA00022991"/>
    </source>
</evidence>
<feature type="domain" description="PAS" evidence="5">
    <location>
        <begin position="620"/>
        <end position="666"/>
    </location>
</feature>
<feature type="compositionally biased region" description="Polar residues" evidence="4">
    <location>
        <begin position="439"/>
        <end position="458"/>
    </location>
</feature>
<dbReference type="Gene3D" id="1.10.167.10">
    <property type="entry name" value="Regulator of G-protein Signalling 4, domain 2"/>
    <property type="match status" value="1"/>
</dbReference>
<dbReference type="SUPFAM" id="SSF55785">
    <property type="entry name" value="PYP-like sensor domain (PAS domain)"/>
    <property type="match status" value="1"/>
</dbReference>
<dbReference type="Gene3D" id="3.30.450.20">
    <property type="entry name" value="PAS domain"/>
    <property type="match status" value="1"/>
</dbReference>
<reference evidence="8 9" key="1">
    <citation type="submission" date="2024-02" db="EMBL/GenBank/DDBJ databases">
        <title>First draft genome assembly of two strains of Seiridium cardinale.</title>
        <authorList>
            <person name="Emiliani G."/>
            <person name="Scali E."/>
        </authorList>
    </citation>
    <scope>NUCLEOTIDE SEQUENCE [LARGE SCALE GENOMIC DNA]</scope>
    <source>
        <strain evidence="8 9">BM-138-000479</strain>
    </source>
</reference>
<feature type="compositionally biased region" description="Basic and acidic residues" evidence="4">
    <location>
        <begin position="365"/>
        <end position="388"/>
    </location>
</feature>
<feature type="compositionally biased region" description="Basic and acidic residues" evidence="4">
    <location>
        <begin position="729"/>
        <end position="742"/>
    </location>
</feature>
<organism evidence="8 9">
    <name type="scientific">Seiridium cardinale</name>
    <dbReference type="NCBI Taxonomy" id="138064"/>
    <lineage>
        <taxon>Eukaryota</taxon>
        <taxon>Fungi</taxon>
        <taxon>Dikarya</taxon>
        <taxon>Ascomycota</taxon>
        <taxon>Pezizomycotina</taxon>
        <taxon>Sordariomycetes</taxon>
        <taxon>Xylariomycetidae</taxon>
        <taxon>Amphisphaeriales</taxon>
        <taxon>Sporocadaceae</taxon>
        <taxon>Seiridium</taxon>
    </lineage>
</organism>
<feature type="domain" description="PAC" evidence="6">
    <location>
        <begin position="668"/>
        <end position="721"/>
    </location>
</feature>
<dbReference type="Pfam" id="PF00615">
    <property type="entry name" value="RGS"/>
    <property type="match status" value="1"/>
</dbReference>
<dbReference type="PANTHER" id="PTHR47429">
    <property type="entry name" value="PROTEIN TWIN LOV 1"/>
    <property type="match status" value="1"/>
</dbReference>
<feature type="domain" description="RGS" evidence="7">
    <location>
        <begin position="470"/>
        <end position="583"/>
    </location>
</feature>
<feature type="region of interest" description="Disordered" evidence="4">
    <location>
        <begin position="143"/>
        <end position="178"/>
    </location>
</feature>
<dbReference type="SUPFAM" id="SSF48097">
    <property type="entry name" value="Regulator of G-protein signaling, RGS"/>
    <property type="match status" value="1"/>
</dbReference>
<dbReference type="Pfam" id="PF13426">
    <property type="entry name" value="PAS_9"/>
    <property type="match status" value="1"/>
</dbReference>
<feature type="compositionally biased region" description="Basic and acidic residues" evidence="4">
    <location>
        <begin position="425"/>
        <end position="438"/>
    </location>
</feature>
<feature type="region of interest" description="Disordered" evidence="4">
    <location>
        <begin position="190"/>
        <end position="296"/>
    </location>
</feature>
<evidence type="ECO:0000256" key="2">
    <source>
        <dbReference type="ARBA" id="ARBA00022643"/>
    </source>
</evidence>
<dbReference type="NCBIfam" id="TIGR00229">
    <property type="entry name" value="sensory_box"/>
    <property type="match status" value="1"/>
</dbReference>
<evidence type="ECO:0000259" key="6">
    <source>
        <dbReference type="PROSITE" id="PS50113"/>
    </source>
</evidence>
<dbReference type="InterPro" id="IPR000700">
    <property type="entry name" value="PAS-assoc_C"/>
</dbReference>
<feature type="compositionally biased region" description="Basic and acidic residues" evidence="4">
    <location>
        <begin position="190"/>
        <end position="203"/>
    </location>
</feature>
<dbReference type="InterPro" id="IPR044926">
    <property type="entry name" value="RGS_subdomain_2"/>
</dbReference>
<protein>
    <recommendedName>
        <fullName evidence="10">LOV domain-containing protein</fullName>
    </recommendedName>
</protein>
<evidence type="ECO:0000313" key="9">
    <source>
        <dbReference type="Proteomes" id="UP001465668"/>
    </source>
</evidence>
<dbReference type="CDD" id="cd00130">
    <property type="entry name" value="PAS"/>
    <property type="match status" value="1"/>
</dbReference>
<feature type="compositionally biased region" description="Polar residues" evidence="4">
    <location>
        <begin position="1"/>
        <end position="19"/>
    </location>
</feature>
<dbReference type="PROSITE" id="PS50132">
    <property type="entry name" value="RGS"/>
    <property type="match status" value="1"/>
</dbReference>
<gene>
    <name evidence="8" type="ORF">SCAR479_02046</name>
</gene>